<dbReference type="GO" id="GO:0006313">
    <property type="term" value="P:DNA transposition"/>
    <property type="evidence" value="ECO:0007669"/>
    <property type="project" value="InterPro"/>
</dbReference>
<sequence>MADYRRCFQPGGCYFFTVVTEGRRPLLVAHIDALRRALRMGMARRPFQIDALVVLPDHLHTIWRLPEGDADFSTRWMHIKRCFSTALDSQPTSPSRQRCRETGVWQRRFWEHLIRDERDWRRHMDYVHGNPVKHGYCAAPRDWPYSSFRRCVRAGLYGPDWGGEAPEDLGWDS</sequence>
<feature type="domain" description="Transposase IS200-like" evidence="1">
    <location>
        <begin position="9"/>
        <end position="130"/>
    </location>
</feature>
<dbReference type="Proteomes" id="UP000295247">
    <property type="component" value="Unassembled WGS sequence"/>
</dbReference>
<dbReference type="PANTHER" id="PTHR36966:SF1">
    <property type="entry name" value="REP-ASSOCIATED TYROSINE TRANSPOSASE"/>
    <property type="match status" value="1"/>
</dbReference>
<dbReference type="RefSeq" id="WP_123140250.1">
    <property type="nucleotide sequence ID" value="NZ_NRRH01000016.1"/>
</dbReference>
<evidence type="ECO:0000313" key="2">
    <source>
        <dbReference type="EMBL" id="TCW35980.1"/>
    </source>
</evidence>
<dbReference type="NCBIfam" id="NF047646">
    <property type="entry name" value="REP_Tyr_transpos"/>
    <property type="match status" value="1"/>
</dbReference>
<protein>
    <submittedName>
        <fullName evidence="2">Putative transposase</fullName>
    </submittedName>
</protein>
<reference evidence="2 3" key="1">
    <citation type="submission" date="2019-03" db="EMBL/GenBank/DDBJ databases">
        <title>Genomic Encyclopedia of Type Strains, Phase IV (KMG-IV): sequencing the most valuable type-strain genomes for metagenomic binning, comparative biology and taxonomic classification.</title>
        <authorList>
            <person name="Goeker M."/>
        </authorList>
    </citation>
    <scope>NUCLEOTIDE SEQUENCE [LARGE SCALE GENOMIC DNA]</scope>
    <source>
        <strain evidence="2 3">DSM 203</strain>
    </source>
</reference>
<dbReference type="InterPro" id="IPR002686">
    <property type="entry name" value="Transposase_17"/>
</dbReference>
<gene>
    <name evidence="2" type="ORF">EDC29_105155</name>
</gene>
<name>A0A4V2W9N2_MARGR</name>
<evidence type="ECO:0000259" key="1">
    <source>
        <dbReference type="SMART" id="SM01321"/>
    </source>
</evidence>
<dbReference type="PANTHER" id="PTHR36966">
    <property type="entry name" value="REP-ASSOCIATED TYROSINE TRANSPOSASE"/>
    <property type="match status" value="1"/>
</dbReference>
<dbReference type="AlphaFoldDB" id="A0A4V2W9N2"/>
<accession>A0A4V2W9N2</accession>
<comment type="caution">
    <text evidence="2">The sequence shown here is derived from an EMBL/GenBank/DDBJ whole genome shotgun (WGS) entry which is preliminary data.</text>
</comment>
<dbReference type="GO" id="GO:0004803">
    <property type="term" value="F:transposase activity"/>
    <property type="evidence" value="ECO:0007669"/>
    <property type="project" value="InterPro"/>
</dbReference>
<dbReference type="SMART" id="SM01321">
    <property type="entry name" value="Y1_Tnp"/>
    <property type="match status" value="1"/>
</dbReference>
<dbReference type="SUPFAM" id="SSF143422">
    <property type="entry name" value="Transposase IS200-like"/>
    <property type="match status" value="1"/>
</dbReference>
<dbReference type="InterPro" id="IPR052715">
    <property type="entry name" value="RAYT_transposase"/>
</dbReference>
<dbReference type="GO" id="GO:0043565">
    <property type="term" value="F:sequence-specific DNA binding"/>
    <property type="evidence" value="ECO:0007669"/>
    <property type="project" value="TreeGrafter"/>
</dbReference>
<evidence type="ECO:0000313" key="3">
    <source>
        <dbReference type="Proteomes" id="UP000295247"/>
    </source>
</evidence>
<proteinExistence type="predicted"/>
<dbReference type="Gene3D" id="3.30.70.1290">
    <property type="entry name" value="Transposase IS200-like"/>
    <property type="match status" value="1"/>
</dbReference>
<organism evidence="2 3">
    <name type="scientific">Marichromatium gracile</name>
    <name type="common">Chromatium gracile</name>
    <dbReference type="NCBI Taxonomy" id="1048"/>
    <lineage>
        <taxon>Bacteria</taxon>
        <taxon>Pseudomonadati</taxon>
        <taxon>Pseudomonadota</taxon>
        <taxon>Gammaproteobacteria</taxon>
        <taxon>Chromatiales</taxon>
        <taxon>Chromatiaceae</taxon>
        <taxon>Marichromatium</taxon>
    </lineage>
</organism>
<dbReference type="EMBL" id="SMDC01000005">
    <property type="protein sequence ID" value="TCW35980.1"/>
    <property type="molecule type" value="Genomic_DNA"/>
</dbReference>
<dbReference type="InterPro" id="IPR036515">
    <property type="entry name" value="Transposase_17_sf"/>
</dbReference>